<reference evidence="1 2" key="2">
    <citation type="journal article" date="2022" name="Mol. Ecol. Resour.">
        <title>The genomes of chicory, endive, great burdock and yacon provide insights into Asteraceae paleo-polyploidization history and plant inulin production.</title>
        <authorList>
            <person name="Fan W."/>
            <person name="Wang S."/>
            <person name="Wang H."/>
            <person name="Wang A."/>
            <person name="Jiang F."/>
            <person name="Liu H."/>
            <person name="Zhao H."/>
            <person name="Xu D."/>
            <person name="Zhang Y."/>
        </authorList>
    </citation>
    <scope>NUCLEOTIDE SEQUENCE [LARGE SCALE GENOMIC DNA]</scope>
    <source>
        <strain evidence="2">cv. Punajuju</strain>
        <tissue evidence="1">Leaves</tissue>
    </source>
</reference>
<evidence type="ECO:0000313" key="2">
    <source>
        <dbReference type="Proteomes" id="UP001055811"/>
    </source>
</evidence>
<comment type="caution">
    <text evidence="1">The sequence shown here is derived from an EMBL/GenBank/DDBJ whole genome shotgun (WGS) entry which is preliminary data.</text>
</comment>
<organism evidence="1 2">
    <name type="scientific">Cichorium intybus</name>
    <name type="common">Chicory</name>
    <dbReference type="NCBI Taxonomy" id="13427"/>
    <lineage>
        <taxon>Eukaryota</taxon>
        <taxon>Viridiplantae</taxon>
        <taxon>Streptophyta</taxon>
        <taxon>Embryophyta</taxon>
        <taxon>Tracheophyta</taxon>
        <taxon>Spermatophyta</taxon>
        <taxon>Magnoliopsida</taxon>
        <taxon>eudicotyledons</taxon>
        <taxon>Gunneridae</taxon>
        <taxon>Pentapetalae</taxon>
        <taxon>asterids</taxon>
        <taxon>campanulids</taxon>
        <taxon>Asterales</taxon>
        <taxon>Asteraceae</taxon>
        <taxon>Cichorioideae</taxon>
        <taxon>Cichorieae</taxon>
        <taxon>Cichoriinae</taxon>
        <taxon>Cichorium</taxon>
    </lineage>
</organism>
<gene>
    <name evidence="1" type="ORF">L2E82_45464</name>
</gene>
<name>A0ACB8ZXF7_CICIN</name>
<reference evidence="2" key="1">
    <citation type="journal article" date="2022" name="Mol. Ecol. Resour.">
        <title>The genomes of chicory, endive, great burdock and yacon provide insights into Asteraceae palaeo-polyploidization history and plant inulin production.</title>
        <authorList>
            <person name="Fan W."/>
            <person name="Wang S."/>
            <person name="Wang H."/>
            <person name="Wang A."/>
            <person name="Jiang F."/>
            <person name="Liu H."/>
            <person name="Zhao H."/>
            <person name="Xu D."/>
            <person name="Zhang Y."/>
        </authorList>
    </citation>
    <scope>NUCLEOTIDE SEQUENCE [LARGE SCALE GENOMIC DNA]</scope>
    <source>
        <strain evidence="2">cv. Punajuju</strain>
    </source>
</reference>
<dbReference type="Proteomes" id="UP001055811">
    <property type="component" value="Linkage Group LG08"/>
</dbReference>
<accession>A0ACB8ZXF7</accession>
<sequence length="139" mass="15227">MLILSPLCDLERIQAQGYTKLDNYFATGGTIPVVSSDLPIILAKIHTFEVPVRRAHCAWNLGAPRLEPGRTAPGAWAGFQTSRDLALFQPEKMMNSRCSYLKCLKTSIPTSISCKIFQNSFSPLVLSSSLSILPLISGE</sequence>
<proteinExistence type="predicted"/>
<dbReference type="EMBL" id="CM042016">
    <property type="protein sequence ID" value="KAI3700825.1"/>
    <property type="molecule type" value="Genomic_DNA"/>
</dbReference>
<evidence type="ECO:0000313" key="1">
    <source>
        <dbReference type="EMBL" id="KAI3700825.1"/>
    </source>
</evidence>
<keyword evidence="2" id="KW-1185">Reference proteome</keyword>
<protein>
    <submittedName>
        <fullName evidence="1">Uncharacterized protein</fullName>
    </submittedName>
</protein>